<dbReference type="Pfam" id="PF07669">
    <property type="entry name" value="Eco57I"/>
    <property type="match status" value="1"/>
</dbReference>
<evidence type="ECO:0000313" key="7">
    <source>
        <dbReference type="EMBL" id="KFF03277.1"/>
    </source>
</evidence>
<dbReference type="Gene3D" id="3.40.50.150">
    <property type="entry name" value="Vaccinia Virus protein VP39"/>
    <property type="match status" value="1"/>
</dbReference>
<dbReference type="PANTHER" id="PTHR33841">
    <property type="entry name" value="DNA METHYLTRANSFERASE YEEA-RELATED"/>
    <property type="match status" value="1"/>
</dbReference>
<dbReference type="InterPro" id="IPR011639">
    <property type="entry name" value="MethylTrfase_TaqI-like_dom"/>
</dbReference>
<dbReference type="PRINTS" id="PR00507">
    <property type="entry name" value="N12N6MTFRASE"/>
</dbReference>
<name>A0A085ZFR3_9FLAO</name>
<dbReference type="GO" id="GO:0006304">
    <property type="term" value="P:DNA modification"/>
    <property type="evidence" value="ECO:0007669"/>
    <property type="project" value="InterPro"/>
</dbReference>
<dbReference type="PANTHER" id="PTHR33841:SF1">
    <property type="entry name" value="DNA METHYLTRANSFERASE A"/>
    <property type="match status" value="1"/>
</dbReference>
<dbReference type="InterPro" id="IPR050953">
    <property type="entry name" value="N4_N6_ade-DNA_methylase"/>
</dbReference>
<evidence type="ECO:0000259" key="6">
    <source>
        <dbReference type="Pfam" id="PF07669"/>
    </source>
</evidence>
<evidence type="ECO:0000256" key="4">
    <source>
        <dbReference type="ARBA" id="ARBA00022691"/>
    </source>
</evidence>
<dbReference type="STRING" id="362418.IW19_20480"/>
<dbReference type="EC" id="2.1.1.72" evidence="1"/>
<keyword evidence="3" id="KW-0808">Transferase</keyword>
<keyword evidence="2" id="KW-0489">Methyltransferase</keyword>
<evidence type="ECO:0000256" key="1">
    <source>
        <dbReference type="ARBA" id="ARBA00011900"/>
    </source>
</evidence>
<reference evidence="7 8" key="1">
    <citation type="submission" date="2014-07" db="EMBL/GenBank/DDBJ databases">
        <title>Genome of Flavobacterium reichenbachii LMG 25512.</title>
        <authorList>
            <person name="Stropko S.J."/>
            <person name="Pipes S.E."/>
            <person name="Newman J.D."/>
        </authorList>
    </citation>
    <scope>NUCLEOTIDE SEQUENCE [LARGE SCALE GENOMIC DNA]</scope>
    <source>
        <strain evidence="7 8">LMG 25512</strain>
    </source>
</reference>
<dbReference type="InterPro" id="IPR002052">
    <property type="entry name" value="DNA_methylase_N6_adenine_CS"/>
</dbReference>
<dbReference type="AlphaFoldDB" id="A0A085ZFR3"/>
<keyword evidence="8" id="KW-1185">Reference proteome</keyword>
<evidence type="ECO:0000313" key="8">
    <source>
        <dbReference type="Proteomes" id="UP000028715"/>
    </source>
</evidence>
<comment type="caution">
    <text evidence="7">The sequence shown here is derived from an EMBL/GenBank/DDBJ whole genome shotgun (WGS) entry which is preliminary data.</text>
</comment>
<dbReference type="RefSeq" id="WP_035688685.1">
    <property type="nucleotide sequence ID" value="NZ_JPRL01000002.1"/>
</dbReference>
<dbReference type="InterPro" id="IPR029063">
    <property type="entry name" value="SAM-dependent_MTases_sf"/>
</dbReference>
<dbReference type="PROSITE" id="PS00092">
    <property type="entry name" value="N6_MTASE"/>
    <property type="match status" value="1"/>
</dbReference>
<evidence type="ECO:0000256" key="3">
    <source>
        <dbReference type="ARBA" id="ARBA00022679"/>
    </source>
</evidence>
<keyword evidence="4" id="KW-0949">S-adenosyl-L-methionine</keyword>
<dbReference type="GO" id="GO:0003676">
    <property type="term" value="F:nucleic acid binding"/>
    <property type="evidence" value="ECO:0007669"/>
    <property type="project" value="InterPro"/>
</dbReference>
<evidence type="ECO:0000256" key="2">
    <source>
        <dbReference type="ARBA" id="ARBA00022603"/>
    </source>
</evidence>
<dbReference type="eggNOG" id="COG1002">
    <property type="taxonomic scope" value="Bacteria"/>
</dbReference>
<protein>
    <recommendedName>
        <fullName evidence="1">site-specific DNA-methyltransferase (adenine-specific)</fullName>
        <ecNumber evidence="1">2.1.1.72</ecNumber>
    </recommendedName>
</protein>
<sequence>MIKNNKALKDLLSQLQLLDSESVFFYNQKNDAFLKHISKETFKKLDIIQPDAFYVFNDQPYILFFDFCDNYSLEREKEIHRQVWSFDQAPLIFIIKHGDIGIYNAFSYNKQLESLQRIDISEEIRNEQFSFWNLQSGSAWKWLQENYYKTKRLKDGIQNKRVNQKLFENIKLVREELANEDGLTEDDANILILRLIFIRYLIDRNVKLNEDYIPEDEILEKRKTFSQLIENPVRLNSFFLLLNNKFNGVLFKNTDIILSEKQSKALGHIFRGEKPEEGSLFYAVEFYFEVFDFSIIPVEVISGIYESLIDPETRKLHSAVYTPSFLVEYILSNSVDVFLSSERDGKVSECKIFDPSVGSGIFLVQSFRRIVDKEIAEKGKVTKERLKEIAENNLFGIDINPQALKVTSFSIYIAILDYLEPKSITSDDFQDLLPKLLDRNLFEANFFDTSNSFNDIILKAKPDFILGNPPWKSEKEETHLKWLKDNNKVIGRFEIAQSFLLRSKDFMSENTVSALIVTSTIFYNISKTTKKFKTDFLTQFCVECFFDLSPVRRLIFEEKDSPCCIVYYKLSDGESHKKNLVRHLSVKSNIFLKYYKTLVIEKFDQKSILQKHFIENDWMFKVALFGSTLDFLLFKKLLKTGKQLESIIDNKTILLKGSGIKENPKVGEFPFLIGKKCLENKEVSQYFTPRSSGKELTADDVHLQSGRREILFLGDQILLKAQAEGESDIVASYTQTPFVFKHDVFGIATQKDPDTLLFIYTLLISKLQTYYQYLTNCSWGIATRPAIRLEEYLSFPYEVPDYHQKAVLLELADRFLKPYRTHYEQFNIGSPVRDEAVFSEINSAVNQLYNITGSDIDLIDYVLDVSRYQFQESKQNKFIRKINNDKHHLSQYAKIFLMEFQKIYNDDFLQIQIFSLNHFVAMHFIFLDHLPQEQICFIEDSDDSQESQVFRRISQSISISQVAKDLYIQKDIKGFEENSFYIIKPNEFKCWHRAMAWYDVAEFKEAIQSAELDRLNEL</sequence>
<comment type="catalytic activity">
    <reaction evidence="5">
        <text>a 2'-deoxyadenosine in DNA + S-adenosyl-L-methionine = an N(6)-methyl-2'-deoxyadenosine in DNA + S-adenosyl-L-homocysteine + H(+)</text>
        <dbReference type="Rhea" id="RHEA:15197"/>
        <dbReference type="Rhea" id="RHEA-COMP:12418"/>
        <dbReference type="Rhea" id="RHEA-COMP:12419"/>
        <dbReference type="ChEBI" id="CHEBI:15378"/>
        <dbReference type="ChEBI" id="CHEBI:57856"/>
        <dbReference type="ChEBI" id="CHEBI:59789"/>
        <dbReference type="ChEBI" id="CHEBI:90615"/>
        <dbReference type="ChEBI" id="CHEBI:90616"/>
        <dbReference type="EC" id="2.1.1.72"/>
    </reaction>
</comment>
<gene>
    <name evidence="7" type="ORF">IW19_20480</name>
</gene>
<dbReference type="Proteomes" id="UP000028715">
    <property type="component" value="Unassembled WGS sequence"/>
</dbReference>
<dbReference type="GO" id="GO:0009007">
    <property type="term" value="F:site-specific DNA-methyltransferase (adenine-specific) activity"/>
    <property type="evidence" value="ECO:0007669"/>
    <property type="project" value="UniProtKB-EC"/>
</dbReference>
<dbReference type="SUPFAM" id="SSF53335">
    <property type="entry name" value="S-adenosyl-L-methionine-dependent methyltransferases"/>
    <property type="match status" value="1"/>
</dbReference>
<dbReference type="GO" id="GO:0032259">
    <property type="term" value="P:methylation"/>
    <property type="evidence" value="ECO:0007669"/>
    <property type="project" value="UniProtKB-KW"/>
</dbReference>
<organism evidence="7 8">
    <name type="scientific">Flavobacterium reichenbachii</name>
    <dbReference type="NCBI Taxonomy" id="362418"/>
    <lineage>
        <taxon>Bacteria</taxon>
        <taxon>Pseudomonadati</taxon>
        <taxon>Bacteroidota</taxon>
        <taxon>Flavobacteriia</taxon>
        <taxon>Flavobacteriales</taxon>
        <taxon>Flavobacteriaceae</taxon>
        <taxon>Flavobacterium</taxon>
    </lineage>
</organism>
<evidence type="ECO:0000256" key="5">
    <source>
        <dbReference type="ARBA" id="ARBA00047942"/>
    </source>
</evidence>
<dbReference type="OrthoDB" id="32195at2"/>
<proteinExistence type="predicted"/>
<dbReference type="EMBL" id="JPRL01000002">
    <property type="protein sequence ID" value="KFF03277.1"/>
    <property type="molecule type" value="Genomic_DNA"/>
</dbReference>
<accession>A0A085ZFR3</accession>
<feature type="domain" description="Type II methyltransferase M.TaqI-like" evidence="6">
    <location>
        <begin position="392"/>
        <end position="548"/>
    </location>
</feature>